<evidence type="ECO:0000259" key="9">
    <source>
        <dbReference type="Pfam" id="PF26148"/>
    </source>
</evidence>
<keyword evidence="5" id="KW-0472">Membrane</keyword>
<evidence type="ECO:0000256" key="6">
    <source>
        <dbReference type="ARBA" id="ARBA00029433"/>
    </source>
</evidence>
<dbReference type="GO" id="GO:0006886">
    <property type="term" value="P:intracellular protein transport"/>
    <property type="evidence" value="ECO:0007669"/>
    <property type="project" value="UniProtKB-UniRule"/>
</dbReference>
<dbReference type="GO" id="GO:0030897">
    <property type="term" value="C:HOPS complex"/>
    <property type="evidence" value="ECO:0007669"/>
    <property type="project" value="TreeGrafter"/>
</dbReference>
<dbReference type="GO" id="GO:0007032">
    <property type="term" value="P:endosome organization"/>
    <property type="evidence" value="ECO:0007669"/>
    <property type="project" value="TreeGrafter"/>
</dbReference>
<protein>
    <submittedName>
        <fullName evidence="10">Uncharacterized protein</fullName>
    </submittedName>
</protein>
<dbReference type="FunCoup" id="G3ARI7">
    <property type="interactions" value="886"/>
</dbReference>
<organism evidence="11">
    <name type="scientific">Spathaspora passalidarum (strain NRRL Y-27907 / 11-Y1)</name>
    <dbReference type="NCBI Taxonomy" id="619300"/>
    <lineage>
        <taxon>Eukaryota</taxon>
        <taxon>Fungi</taxon>
        <taxon>Dikarya</taxon>
        <taxon>Ascomycota</taxon>
        <taxon>Saccharomycotina</taxon>
        <taxon>Pichiomycetes</taxon>
        <taxon>Debaryomycetaceae</taxon>
        <taxon>Spathaspora</taxon>
    </lineage>
</organism>
<keyword evidence="2" id="KW-0479">Metal-binding</keyword>
<feature type="domain" description="Pep3/Vps18 beta-propeller" evidence="8">
    <location>
        <begin position="34"/>
        <end position="330"/>
    </location>
</feature>
<dbReference type="InParanoid" id="G3ARI7"/>
<comment type="subcellular location">
    <subcellularLocation>
        <location evidence="6">Endomembrane system</location>
        <topology evidence="6">Peripheral membrane protein</topology>
        <orientation evidence="6">Cytoplasmic side</orientation>
    </subcellularLocation>
</comment>
<dbReference type="OMA" id="KFFVFPC"/>
<evidence type="ECO:0000256" key="7">
    <source>
        <dbReference type="PROSITE-ProRule" id="PRU01006"/>
    </source>
</evidence>
<reference evidence="10 11" key="1">
    <citation type="journal article" date="2011" name="Proc. Natl. Acad. Sci. U.S.A.">
        <title>Comparative genomics of xylose-fermenting fungi for enhanced biofuel production.</title>
        <authorList>
            <person name="Wohlbach D.J."/>
            <person name="Kuo A."/>
            <person name="Sato T.K."/>
            <person name="Potts K.M."/>
            <person name="Salamov A.A."/>
            <person name="LaButti K.M."/>
            <person name="Sun H."/>
            <person name="Clum A."/>
            <person name="Pangilinan J.L."/>
            <person name="Lindquist E.A."/>
            <person name="Lucas S."/>
            <person name="Lapidus A."/>
            <person name="Jin M."/>
            <person name="Gunawan C."/>
            <person name="Balan V."/>
            <person name="Dale B.E."/>
            <person name="Jeffries T.W."/>
            <person name="Zinkel R."/>
            <person name="Barry K.W."/>
            <person name="Grigoriev I.V."/>
            <person name="Gasch A.P."/>
        </authorList>
    </citation>
    <scope>NUCLEOTIDE SEQUENCE [LARGE SCALE GENOMIC DNA]</scope>
    <source>
        <strain evidence="11">NRRL Y-27907 / 11-Y1</strain>
    </source>
</reference>
<dbReference type="PANTHER" id="PTHR23323">
    <property type="entry name" value="VACUOLAR PROTEIN SORTING-ASSOCIATED PROTEIN"/>
    <property type="match status" value="1"/>
</dbReference>
<dbReference type="RefSeq" id="XP_007376086.1">
    <property type="nucleotide sequence ID" value="XM_007376024.1"/>
</dbReference>
<name>G3ARI7_SPAPN</name>
<dbReference type="EMBL" id="GL996503">
    <property type="protein sequence ID" value="EGW31308.1"/>
    <property type="molecule type" value="Genomic_DNA"/>
</dbReference>
<keyword evidence="11" id="KW-1185">Reference proteome</keyword>
<dbReference type="AlphaFoldDB" id="G3ARI7"/>
<dbReference type="GO" id="GO:0006904">
    <property type="term" value="P:vesicle docking involved in exocytosis"/>
    <property type="evidence" value="ECO:0007669"/>
    <property type="project" value="TreeGrafter"/>
</dbReference>
<dbReference type="Pfam" id="PF26148">
    <property type="entry name" value="VPS18_RING_C"/>
    <property type="match status" value="1"/>
</dbReference>
<evidence type="ECO:0000256" key="1">
    <source>
        <dbReference type="ARBA" id="ARBA00010454"/>
    </source>
</evidence>
<dbReference type="eggNOG" id="KOG2034">
    <property type="taxonomic scope" value="Eukaryota"/>
</dbReference>
<dbReference type="GO" id="GO:0008270">
    <property type="term" value="F:zinc ion binding"/>
    <property type="evidence" value="ECO:0007669"/>
    <property type="project" value="UniProtKB-KW"/>
</dbReference>
<dbReference type="GO" id="GO:0005768">
    <property type="term" value="C:endosome"/>
    <property type="evidence" value="ECO:0007669"/>
    <property type="project" value="TreeGrafter"/>
</dbReference>
<sequence length="920" mass="107658">MATVNGSHADSSSTYTSTSLDHQHNQIAQQLKQPSFEIEPVQLQFELHYKLQQLLVCNNFMFLVLDGIVYKINLNNPTQVNTYRVDTGKVTSAWLHPNGQHLIIQLDYVSYYYLYESYSQLKPLPKLKGIQFDRLVFAKEEPVFVGSGEGQVYLGLLKPHNDFRKRDDKFLKQVYKLDAVYGISIDNQINIVGTGNLYTWDYFDCTYGELLNTFKTNPTITPIVKGELFETNGSEFVFVNSTGQFYSNDEKVRLSSIDQLQPIKNLVLASHHLIGLTNTDILIFNKLKLNSMRQLQLKDYITGKVLGITADYTSSTYWIYTSNSIYELIIENESISIWYDYYKLGKFNEALALLEQQENSFFQKDLVLIKQGYDYLTKGGFGIDEYTPELLQLQLTGIKILAKSTEPFEKICLMLLESSNQRLLVEYLLIKFNMAKSEHNKIRMIVLSSWIIELQLRLKDSQLEQFIQSNYKYFDKETVYEIMIDLNCKDKLVAYAELIQDYQYILKYYINNQDWSNSIKTLVKIYTGDEYELVYQYSTILLLNYPKVTIETWLRFTKLDYERFLPSILSYCKQNHSTTSNYAIQFLQKVIYDLQGYKNKQLNNHYLSLLLQYPDTTKSVIKFINYTNNYDTQFILRLCINHKQIHPAIVILIELNLYEQALDLALDHDLIDLGEFVLTKYEDYIKKSEQEQQEESTSIKLESSNYNTHKKLVLKFSKHLIDWVYEGKKVGIADIDESDDKLNKVLTYILDLTNVVSLKDLLPLFPENVMINNFKSEIIKSMNEYNSKINQLILEMNESLQISTKLKQQLRQSDNGKVYSIIEPGESCKLCDQVLISRKFIYFSNCHHGIHKDCLIRYYFKQKNNYKFKKIYHNYQKNDVKQELDELLTQSCVVCNEVNISSIDIGLVDDKDEELAKWEL</sequence>
<evidence type="ECO:0000256" key="5">
    <source>
        <dbReference type="ARBA" id="ARBA00023136"/>
    </source>
</evidence>
<evidence type="ECO:0000259" key="8">
    <source>
        <dbReference type="Pfam" id="PF05131"/>
    </source>
</evidence>
<evidence type="ECO:0000256" key="3">
    <source>
        <dbReference type="ARBA" id="ARBA00022771"/>
    </source>
</evidence>
<dbReference type="GO" id="GO:0007033">
    <property type="term" value="P:vacuole organization"/>
    <property type="evidence" value="ECO:0007669"/>
    <property type="project" value="TreeGrafter"/>
</dbReference>
<gene>
    <name evidence="10" type="ORF">SPAPADRAFT_140331</name>
</gene>
<dbReference type="InterPro" id="IPR007810">
    <property type="entry name" value="Pep3/Vps18_beta-prop"/>
</dbReference>
<dbReference type="KEGG" id="spaa:SPAPADRAFT_140331"/>
<proteinExistence type="inferred from homology"/>
<dbReference type="Pfam" id="PF05131">
    <property type="entry name" value="Pep3_Vps18"/>
    <property type="match status" value="1"/>
</dbReference>
<comment type="similarity">
    <text evidence="1">Belongs to the VPS18 family.</text>
</comment>
<evidence type="ECO:0000256" key="2">
    <source>
        <dbReference type="ARBA" id="ARBA00022723"/>
    </source>
</evidence>
<dbReference type="PROSITE" id="PS50236">
    <property type="entry name" value="CHCR"/>
    <property type="match status" value="1"/>
</dbReference>
<dbReference type="STRING" id="619300.G3ARI7"/>
<dbReference type="InterPro" id="IPR000547">
    <property type="entry name" value="Clathrin_H-chain/VPS_repeat"/>
</dbReference>
<dbReference type="Proteomes" id="UP000000709">
    <property type="component" value="Unassembled WGS sequence"/>
</dbReference>
<dbReference type="SUPFAM" id="SSF101908">
    <property type="entry name" value="Putative isomerase YbhE"/>
    <property type="match status" value="1"/>
</dbReference>
<dbReference type="GeneID" id="18870286"/>
<dbReference type="PANTHER" id="PTHR23323:SF26">
    <property type="entry name" value="VACUOLAR PROTEIN SORTING-ASSOCIATED PROTEIN 18 HOMOLOG"/>
    <property type="match status" value="1"/>
</dbReference>
<dbReference type="OrthoDB" id="1845386at2759"/>
<keyword evidence="4" id="KW-0862">Zinc</keyword>
<keyword evidence="3" id="KW-0863">Zinc-finger</keyword>
<feature type="domain" description="Pep3/Vps18 RING C-terminal" evidence="9">
    <location>
        <begin position="822"/>
        <end position="900"/>
    </location>
</feature>
<dbReference type="GO" id="GO:0048284">
    <property type="term" value="P:organelle fusion"/>
    <property type="evidence" value="ECO:0007669"/>
    <property type="project" value="TreeGrafter"/>
</dbReference>
<feature type="repeat" description="CHCR" evidence="7">
    <location>
        <begin position="558"/>
        <end position="716"/>
    </location>
</feature>
<dbReference type="HOGENOM" id="CLU_003488_0_0_1"/>
<evidence type="ECO:0000313" key="10">
    <source>
        <dbReference type="EMBL" id="EGW31308.1"/>
    </source>
</evidence>
<dbReference type="GO" id="GO:0098588">
    <property type="term" value="C:bounding membrane of organelle"/>
    <property type="evidence" value="ECO:0007669"/>
    <property type="project" value="UniProtKB-ARBA"/>
</dbReference>
<dbReference type="InterPro" id="IPR058919">
    <property type="entry name" value="Pep3/Vps18_RING_C"/>
</dbReference>
<dbReference type="GO" id="GO:0030674">
    <property type="term" value="F:protein-macromolecule adaptor activity"/>
    <property type="evidence" value="ECO:0007669"/>
    <property type="project" value="TreeGrafter"/>
</dbReference>
<accession>G3ARI7</accession>
<evidence type="ECO:0000256" key="4">
    <source>
        <dbReference type="ARBA" id="ARBA00022833"/>
    </source>
</evidence>
<evidence type="ECO:0000313" key="11">
    <source>
        <dbReference type="Proteomes" id="UP000000709"/>
    </source>
</evidence>